<dbReference type="GO" id="GO:0003729">
    <property type="term" value="F:mRNA binding"/>
    <property type="evidence" value="ECO:0007669"/>
    <property type="project" value="TreeGrafter"/>
</dbReference>
<keyword evidence="3 5" id="KW-0694">RNA-binding</keyword>
<feature type="domain" description="RRM" evidence="7">
    <location>
        <begin position="136"/>
        <end position="209"/>
    </location>
</feature>
<dbReference type="CDD" id="cd12676">
    <property type="entry name" value="RRM3_Nop4p"/>
    <property type="match status" value="1"/>
</dbReference>
<keyword evidence="2" id="KW-0677">Repeat</keyword>
<feature type="domain" description="RRM" evidence="7">
    <location>
        <begin position="233"/>
        <end position="320"/>
    </location>
</feature>
<feature type="region of interest" description="Disordered" evidence="6">
    <location>
        <begin position="94"/>
        <end position="131"/>
    </location>
</feature>
<dbReference type="Pfam" id="PF00076">
    <property type="entry name" value="RRM_1"/>
    <property type="match status" value="3"/>
</dbReference>
<protein>
    <submittedName>
        <fullName evidence="8">RNA-binding domain-containing</fullName>
    </submittedName>
</protein>
<dbReference type="PANTHER" id="PTHR48039:SF5">
    <property type="entry name" value="RNA-BINDING PROTEIN 28"/>
    <property type="match status" value="1"/>
</dbReference>
<dbReference type="InterPro" id="IPR034808">
    <property type="entry name" value="Nop4p_RRM3"/>
</dbReference>
<proteinExistence type="predicted"/>
<dbReference type="InterPro" id="IPR000504">
    <property type="entry name" value="RRM_dom"/>
</dbReference>
<feature type="domain" description="RRM" evidence="7">
    <location>
        <begin position="24"/>
        <end position="102"/>
    </location>
</feature>
<feature type="compositionally biased region" description="Acidic residues" evidence="6">
    <location>
        <begin position="342"/>
        <end position="353"/>
    </location>
</feature>
<dbReference type="FunCoup" id="A0A286UEZ6">
    <property type="interactions" value="651"/>
</dbReference>
<evidence type="ECO:0000259" key="7">
    <source>
        <dbReference type="PROSITE" id="PS50102"/>
    </source>
</evidence>
<dbReference type="InterPro" id="IPR051945">
    <property type="entry name" value="RRM_MRD1_RNA_proc_ribogen"/>
</dbReference>
<dbReference type="InterPro" id="IPR012677">
    <property type="entry name" value="Nucleotide-bd_a/b_plait_sf"/>
</dbReference>
<feature type="domain" description="RRM" evidence="7">
    <location>
        <begin position="471"/>
        <end position="546"/>
    </location>
</feature>
<dbReference type="SMART" id="SM00360">
    <property type="entry name" value="RRM"/>
    <property type="match status" value="5"/>
</dbReference>
<feature type="region of interest" description="Disordered" evidence="6">
    <location>
        <begin position="849"/>
        <end position="927"/>
    </location>
</feature>
<dbReference type="Gene3D" id="3.30.70.330">
    <property type="match status" value="5"/>
</dbReference>
<reference evidence="8 9" key="1">
    <citation type="journal article" date="2017" name="Mol. Ecol.">
        <title>Comparative and population genomic landscape of Phellinus noxius: A hypervariable fungus causing root rot in trees.</title>
        <authorList>
            <person name="Chung C.L."/>
            <person name="Lee T.J."/>
            <person name="Akiba M."/>
            <person name="Lee H.H."/>
            <person name="Kuo T.H."/>
            <person name="Liu D."/>
            <person name="Ke H.M."/>
            <person name="Yokoi T."/>
            <person name="Roa M.B."/>
            <person name="Lu M.J."/>
            <person name="Chang Y.Y."/>
            <person name="Ann P.J."/>
            <person name="Tsai J.N."/>
            <person name="Chen C.Y."/>
            <person name="Tzean S.S."/>
            <person name="Ota Y."/>
            <person name="Hattori T."/>
            <person name="Sahashi N."/>
            <person name="Liou R.F."/>
            <person name="Kikuchi T."/>
            <person name="Tsai I.J."/>
        </authorList>
    </citation>
    <scope>NUCLEOTIDE SEQUENCE [LARGE SCALE GENOMIC DNA]</scope>
    <source>
        <strain evidence="8 9">FFPRI411160</strain>
    </source>
</reference>
<keyword evidence="4" id="KW-0539">Nucleus</keyword>
<dbReference type="PANTHER" id="PTHR48039">
    <property type="entry name" value="RNA-BINDING MOTIF PROTEIN 14B"/>
    <property type="match status" value="1"/>
</dbReference>
<dbReference type="Proteomes" id="UP000217199">
    <property type="component" value="Unassembled WGS sequence"/>
</dbReference>
<evidence type="ECO:0000256" key="5">
    <source>
        <dbReference type="PROSITE-ProRule" id="PRU00176"/>
    </source>
</evidence>
<evidence type="ECO:0000313" key="9">
    <source>
        <dbReference type="Proteomes" id="UP000217199"/>
    </source>
</evidence>
<evidence type="ECO:0000313" key="8">
    <source>
        <dbReference type="EMBL" id="PAV18075.1"/>
    </source>
</evidence>
<dbReference type="STRING" id="2282107.A0A286UEZ6"/>
<dbReference type="AlphaFoldDB" id="A0A286UEZ6"/>
<sequence>MAEETALGKRKQRDDASASAHSKSTLFVSNLPYTATSTDLQTLFSDLGPVRSAFVVLEDGVSKGVGYVSFAISEDANSAMETIEKDGISLDGRKLRVQRADRKSREKQEKDVSKPKNPARPRPTVLKSEKDPNSIRTVMISGLPSPIDQKTLWKKVRKYEGAESVELVEGETGIARALFSSPATAMRAVEKLHAHVFKGALLSVTLKKRLESLSKMPAKTDGSHSTAKPSRGSRLIVRNVPWNITEKDLRALFLPFGPVHSINIPTEKIPEGESESRKPRLRGFAFVWFYSKKDAERAIEGVNGRAVVAGAIVAPTMNKKERARLRRRAKLKAQEDQKKAEGEEEEDKGEGEDENGKDVEMEDAESGQVEEKENASGPSNPEARILAVDWALSKEKWEEAKSSALANQEAESIDDGDDDDSDWVSEGEGDSEVGSENSGSGSEMDVDEDEDSRSDADEAQRPKLPQTDVGTTLFIRNVPFDATEEELRVLFRAFGPLRYARITVDAGTGRSRGTGFACFWNKDDADKAIHQSELLNRETGVDAPKKNPFSLPSLLTPDPSSSLAQSLVLHGRTLLVSRAVTRDDAARLKDEGERAREKADKRNTYLLREGVIFPGMPAAESLSPAELEKRTASYNTRRALLKSNPALFVSKTRLSIRGLPLYVSERALKRLGIYAVRNFEAEVKKGERQALSSEELFVDTDDVDKVNEEEKVKAKAKSKKEKGGRDTGVKQAKIVRQNDRVDALTGKGRSRGYGFLEMQRHSDALRVLRWANNNSEVGGLFRNWWKSEVEEFIKSVEKGDKKNDTDEALLNRLKSELEHLESAEGRKDKKTLVIEFSIENAQVINRRKEKIESSKSESKTVRSTHSDDGDETPPQKRRKINTAAGTKSPSKSKQTNSEEKQGSATKNSLGSIIGRKRKVRKMKGKSK</sequence>
<evidence type="ECO:0000256" key="4">
    <source>
        <dbReference type="ARBA" id="ARBA00023242"/>
    </source>
</evidence>
<feature type="region of interest" description="Disordered" evidence="6">
    <location>
        <begin position="1"/>
        <end position="22"/>
    </location>
</feature>
<feature type="compositionally biased region" description="Basic and acidic residues" evidence="6">
    <location>
        <begin position="94"/>
        <end position="114"/>
    </location>
</feature>
<dbReference type="InParanoid" id="A0A286UEZ6"/>
<gene>
    <name evidence="8" type="ORF">PNOK_0656100</name>
</gene>
<feature type="compositionally biased region" description="Polar residues" evidence="6">
    <location>
        <begin position="883"/>
        <end position="895"/>
    </location>
</feature>
<evidence type="ECO:0000256" key="1">
    <source>
        <dbReference type="ARBA" id="ARBA00004123"/>
    </source>
</evidence>
<keyword evidence="9" id="KW-1185">Reference proteome</keyword>
<dbReference type="PROSITE" id="PS50102">
    <property type="entry name" value="RRM"/>
    <property type="match status" value="4"/>
</dbReference>
<evidence type="ECO:0000256" key="3">
    <source>
        <dbReference type="ARBA" id="ARBA00022884"/>
    </source>
</evidence>
<name>A0A286UEZ6_9AGAM</name>
<accession>A0A286UEZ6</accession>
<dbReference type="OrthoDB" id="267048at2759"/>
<feature type="compositionally biased region" description="Basic and acidic residues" evidence="6">
    <location>
        <begin position="849"/>
        <end position="867"/>
    </location>
</feature>
<feature type="compositionally biased region" description="Low complexity" evidence="6">
    <location>
        <begin position="434"/>
        <end position="443"/>
    </location>
</feature>
<dbReference type="GO" id="GO:0005730">
    <property type="term" value="C:nucleolus"/>
    <property type="evidence" value="ECO:0007669"/>
    <property type="project" value="TreeGrafter"/>
</dbReference>
<dbReference type="InterPro" id="IPR035979">
    <property type="entry name" value="RBD_domain_sf"/>
</dbReference>
<feature type="compositionally biased region" description="Basic and acidic residues" evidence="6">
    <location>
        <begin position="332"/>
        <end position="341"/>
    </location>
</feature>
<evidence type="ECO:0000256" key="6">
    <source>
        <dbReference type="SAM" id="MobiDB-lite"/>
    </source>
</evidence>
<comment type="caution">
    <text evidence="8">The sequence shown here is derived from an EMBL/GenBank/DDBJ whole genome shotgun (WGS) entry which is preliminary data.</text>
</comment>
<dbReference type="EMBL" id="NBII01000006">
    <property type="protein sequence ID" value="PAV18075.1"/>
    <property type="molecule type" value="Genomic_DNA"/>
</dbReference>
<comment type="subcellular location">
    <subcellularLocation>
        <location evidence="1">Nucleus</location>
    </subcellularLocation>
</comment>
<dbReference type="SUPFAM" id="SSF54928">
    <property type="entry name" value="RNA-binding domain, RBD"/>
    <property type="match status" value="2"/>
</dbReference>
<feature type="compositionally biased region" description="Acidic residues" evidence="6">
    <location>
        <begin position="411"/>
        <end position="433"/>
    </location>
</feature>
<feature type="region of interest" description="Disordered" evidence="6">
    <location>
        <begin position="323"/>
        <end position="383"/>
    </location>
</feature>
<feature type="region of interest" description="Disordered" evidence="6">
    <location>
        <begin position="401"/>
        <end position="468"/>
    </location>
</feature>
<dbReference type="FunFam" id="3.30.70.330:FF:000406">
    <property type="entry name" value="Related to Nucleolar protein NOP4"/>
    <property type="match status" value="1"/>
</dbReference>
<evidence type="ECO:0000256" key="2">
    <source>
        <dbReference type="ARBA" id="ARBA00022737"/>
    </source>
</evidence>
<organism evidence="8 9">
    <name type="scientific">Pyrrhoderma noxium</name>
    <dbReference type="NCBI Taxonomy" id="2282107"/>
    <lineage>
        <taxon>Eukaryota</taxon>
        <taxon>Fungi</taxon>
        <taxon>Dikarya</taxon>
        <taxon>Basidiomycota</taxon>
        <taxon>Agaricomycotina</taxon>
        <taxon>Agaricomycetes</taxon>
        <taxon>Hymenochaetales</taxon>
        <taxon>Hymenochaetaceae</taxon>
        <taxon>Pyrrhoderma</taxon>
    </lineage>
</organism>
<feature type="compositionally biased region" description="Basic residues" evidence="6">
    <location>
        <begin position="914"/>
        <end position="927"/>
    </location>
</feature>